<dbReference type="AlphaFoldDB" id="A0A1V4IL67"/>
<keyword evidence="16 22" id="KW-0670">Pyruvate</keyword>
<dbReference type="SUPFAM" id="SSF51621">
    <property type="entry name" value="Phosphoenolpyruvate/pyruvate domain"/>
    <property type="match status" value="1"/>
</dbReference>
<dbReference type="InterPro" id="IPR040442">
    <property type="entry name" value="Pyrv_kinase-like_dom_sf"/>
</dbReference>
<dbReference type="InterPro" id="IPR036918">
    <property type="entry name" value="Pyrv_Knase_C_sf"/>
</dbReference>
<keyword evidence="12" id="KW-0067">ATP-binding</keyword>
<feature type="domain" description="Pyruvate kinase barrel" evidence="19">
    <location>
        <begin position="1"/>
        <end position="323"/>
    </location>
</feature>
<dbReference type="GO" id="GO:0005524">
    <property type="term" value="F:ATP binding"/>
    <property type="evidence" value="ECO:0007669"/>
    <property type="project" value="UniProtKB-KW"/>
</dbReference>
<keyword evidence="13 18" id="KW-0460">Magnesium</keyword>
<dbReference type="Gene3D" id="3.40.1380.20">
    <property type="entry name" value="Pyruvate kinase, C-terminal domain"/>
    <property type="match status" value="1"/>
</dbReference>
<reference evidence="22 23" key="1">
    <citation type="submission" date="2017-03" db="EMBL/GenBank/DDBJ databases">
        <title>Genome sequence of Clostridium oryzae DSM 28571.</title>
        <authorList>
            <person name="Poehlein A."/>
            <person name="Daniel R."/>
        </authorList>
    </citation>
    <scope>NUCLEOTIDE SEQUENCE [LARGE SCALE GENOMIC DNA]</scope>
    <source>
        <strain evidence="22 23">DSM 28571</strain>
    </source>
</reference>
<evidence type="ECO:0000313" key="22">
    <source>
        <dbReference type="EMBL" id="OPJ60485.1"/>
    </source>
</evidence>
<evidence type="ECO:0000256" key="16">
    <source>
        <dbReference type="ARBA" id="ARBA00023317"/>
    </source>
</evidence>
<dbReference type="GO" id="GO:0030955">
    <property type="term" value="F:potassium ion binding"/>
    <property type="evidence" value="ECO:0007669"/>
    <property type="project" value="UniProtKB-UniRule"/>
</dbReference>
<organism evidence="22 23">
    <name type="scientific">Clostridium oryzae</name>
    <dbReference type="NCBI Taxonomy" id="1450648"/>
    <lineage>
        <taxon>Bacteria</taxon>
        <taxon>Bacillati</taxon>
        <taxon>Bacillota</taxon>
        <taxon>Clostridia</taxon>
        <taxon>Eubacteriales</taxon>
        <taxon>Clostridiaceae</taxon>
        <taxon>Clostridium</taxon>
    </lineage>
</organism>
<evidence type="ECO:0000259" key="20">
    <source>
        <dbReference type="Pfam" id="PF00391"/>
    </source>
</evidence>
<evidence type="ECO:0000256" key="2">
    <source>
        <dbReference type="ARBA" id="ARBA00001958"/>
    </source>
</evidence>
<evidence type="ECO:0000256" key="4">
    <source>
        <dbReference type="ARBA" id="ARBA00006237"/>
    </source>
</evidence>
<dbReference type="InterPro" id="IPR015793">
    <property type="entry name" value="Pyrv_Knase_brl"/>
</dbReference>
<evidence type="ECO:0000256" key="11">
    <source>
        <dbReference type="ARBA" id="ARBA00022777"/>
    </source>
</evidence>
<dbReference type="InterPro" id="IPR018209">
    <property type="entry name" value="Pyrv_Knase_AS"/>
</dbReference>
<dbReference type="Proteomes" id="UP000190080">
    <property type="component" value="Unassembled WGS sequence"/>
</dbReference>
<dbReference type="FunFam" id="2.40.33.10:FF:000001">
    <property type="entry name" value="Pyruvate kinase"/>
    <property type="match status" value="1"/>
</dbReference>
<evidence type="ECO:0000259" key="21">
    <source>
        <dbReference type="Pfam" id="PF02887"/>
    </source>
</evidence>
<accession>A0A1V4IL67</accession>
<proteinExistence type="inferred from homology"/>
<dbReference type="OrthoDB" id="9812123at2"/>
<dbReference type="RefSeq" id="WP_079425488.1">
    <property type="nucleotide sequence ID" value="NZ_MZGV01000031.1"/>
</dbReference>
<evidence type="ECO:0000259" key="19">
    <source>
        <dbReference type="Pfam" id="PF00224"/>
    </source>
</evidence>
<dbReference type="GO" id="GO:0000287">
    <property type="term" value="F:magnesium ion binding"/>
    <property type="evidence" value="ECO:0007669"/>
    <property type="project" value="UniProtKB-UniRule"/>
</dbReference>
<evidence type="ECO:0000256" key="10">
    <source>
        <dbReference type="ARBA" id="ARBA00022741"/>
    </source>
</evidence>
<dbReference type="InterPro" id="IPR015806">
    <property type="entry name" value="Pyrv_Knase_insert_dom_sf"/>
</dbReference>
<dbReference type="SUPFAM" id="SSF50800">
    <property type="entry name" value="PK beta-barrel domain-like"/>
    <property type="match status" value="1"/>
</dbReference>
<dbReference type="SUPFAM" id="SSF52935">
    <property type="entry name" value="PK C-terminal domain-like"/>
    <property type="match status" value="1"/>
</dbReference>
<sequence>MRMTKIVCTLGPAVDDDKMVEQLILNGMDVARLNFSHGTHAEHQVRVDRVKRVREKLGIPIPLLIDTKGPEIRLGKFEKGEVTLETGNEFVLVNEDILGDEKKASISHKELYKDVKVGTRILINDGLVAIEVTKIVDKDIYCKILNGGAISNNKGVNIPETDTHLPAITEQDISDIKFAVENGFDLIACSFIRKASNVTEIKKLLKKFGGEHIKVIPKIENREGVNNFDEILKVADGIMVARGDLGVEIPAEEVPIVQKMIIEKCYKNGKPVITATQMLDSMIKNPRPTRAESSDVANAIYDGTSAIMLSGESAAGKYPIESVKTMARIALTTEKAINYGKLLKTMEFDMMGSITNAISYATCSTALQLNAAAIISVTHSGETAKMISRFRPNCPIIAPTDSEVVHRQLSLSWGVIPCKVEKVGSMEEMFDIGVKKALEFGLVKNGDVVVITAGVPAGVSGTTNLLKVHTVGNILVKGSGIGKGKFTGKMCVCKTLDDVEKNFSDGDILVVENTNNAMIPYLKNAAAIIVEEPEMDGHAVTVGLTLDIPVIVGAHNALEILKSGRLVTVDSNNGLVLNDNI</sequence>
<dbReference type="NCBIfam" id="NF004491">
    <property type="entry name" value="PRK05826.1"/>
    <property type="match status" value="1"/>
</dbReference>
<evidence type="ECO:0000256" key="18">
    <source>
        <dbReference type="RuleBase" id="RU000504"/>
    </source>
</evidence>
<dbReference type="EC" id="2.7.1.40" evidence="6 17"/>
<keyword evidence="8 18" id="KW-0808">Transferase</keyword>
<dbReference type="UniPathway" id="UPA00109">
    <property type="reaction ID" value="UER00188"/>
</dbReference>
<keyword evidence="9" id="KW-0479">Metal-binding</keyword>
<evidence type="ECO:0000313" key="23">
    <source>
        <dbReference type="Proteomes" id="UP000190080"/>
    </source>
</evidence>
<dbReference type="NCBIfam" id="NF004978">
    <property type="entry name" value="PRK06354.1"/>
    <property type="match status" value="1"/>
</dbReference>
<dbReference type="InterPro" id="IPR015813">
    <property type="entry name" value="Pyrv/PenolPyrv_kinase-like_dom"/>
</dbReference>
<dbReference type="InterPro" id="IPR001697">
    <property type="entry name" value="Pyr_Knase"/>
</dbReference>
<dbReference type="FunFam" id="3.20.20.60:FF:000001">
    <property type="entry name" value="Pyruvate kinase"/>
    <property type="match status" value="1"/>
</dbReference>
<comment type="similarity">
    <text evidence="5 18">Belongs to the pyruvate kinase family.</text>
</comment>
<evidence type="ECO:0000256" key="6">
    <source>
        <dbReference type="ARBA" id="ARBA00012142"/>
    </source>
</evidence>
<comment type="caution">
    <text evidence="22">The sequence shown here is derived from an EMBL/GenBank/DDBJ whole genome shotgun (WGS) entry which is preliminary data.</text>
</comment>
<dbReference type="PRINTS" id="PR01050">
    <property type="entry name" value="PYRUVTKNASE"/>
</dbReference>
<dbReference type="InterPro" id="IPR011037">
    <property type="entry name" value="Pyrv_Knase-like_insert_dom_sf"/>
</dbReference>
<dbReference type="EMBL" id="MZGV01000031">
    <property type="protein sequence ID" value="OPJ60485.1"/>
    <property type="molecule type" value="Genomic_DNA"/>
</dbReference>
<dbReference type="NCBIfam" id="TIGR01064">
    <property type="entry name" value="pyruv_kin"/>
    <property type="match status" value="1"/>
</dbReference>
<evidence type="ECO:0000256" key="9">
    <source>
        <dbReference type="ARBA" id="ARBA00022723"/>
    </source>
</evidence>
<evidence type="ECO:0000256" key="5">
    <source>
        <dbReference type="ARBA" id="ARBA00008663"/>
    </source>
</evidence>
<evidence type="ECO:0000256" key="3">
    <source>
        <dbReference type="ARBA" id="ARBA00004997"/>
    </source>
</evidence>
<comment type="cofactor">
    <cofactor evidence="2">
        <name>K(+)</name>
        <dbReference type="ChEBI" id="CHEBI:29103"/>
    </cofactor>
</comment>
<keyword evidence="14" id="KW-0630">Potassium</keyword>
<evidence type="ECO:0000256" key="15">
    <source>
        <dbReference type="ARBA" id="ARBA00023152"/>
    </source>
</evidence>
<protein>
    <recommendedName>
        <fullName evidence="7 17">Pyruvate kinase</fullName>
        <ecNumber evidence="6 17">2.7.1.40</ecNumber>
    </recommendedName>
</protein>
<dbReference type="STRING" id="1450648.CLORY_27940"/>
<feature type="domain" description="Pyruvate kinase C-terminal" evidence="21">
    <location>
        <begin position="356"/>
        <end position="469"/>
    </location>
</feature>
<keyword evidence="10" id="KW-0547">Nucleotide-binding</keyword>
<evidence type="ECO:0000256" key="14">
    <source>
        <dbReference type="ARBA" id="ARBA00022958"/>
    </source>
</evidence>
<comment type="pathway">
    <text evidence="3 18">Carbohydrate degradation; glycolysis; pyruvate from D-glyceraldehyde 3-phosphate: step 5/5.</text>
</comment>
<name>A0A1V4IL67_9CLOT</name>
<feature type="domain" description="PEP-utilising enzyme mobile" evidence="20">
    <location>
        <begin position="504"/>
        <end position="574"/>
    </location>
</feature>
<dbReference type="Gene3D" id="2.40.33.10">
    <property type="entry name" value="PK beta-barrel domain-like"/>
    <property type="match status" value="1"/>
</dbReference>
<evidence type="ECO:0000256" key="7">
    <source>
        <dbReference type="ARBA" id="ARBA00018587"/>
    </source>
</evidence>
<dbReference type="PROSITE" id="PS00110">
    <property type="entry name" value="PYRUVATE_KINASE"/>
    <property type="match status" value="1"/>
</dbReference>
<dbReference type="InterPro" id="IPR008279">
    <property type="entry name" value="PEP-util_enz_mobile_dom"/>
</dbReference>
<dbReference type="Pfam" id="PF00224">
    <property type="entry name" value="PK"/>
    <property type="match status" value="1"/>
</dbReference>
<evidence type="ECO:0000256" key="13">
    <source>
        <dbReference type="ARBA" id="ARBA00022842"/>
    </source>
</evidence>
<evidence type="ECO:0000256" key="17">
    <source>
        <dbReference type="NCBIfam" id="TIGR01064"/>
    </source>
</evidence>
<dbReference type="Pfam" id="PF02887">
    <property type="entry name" value="PK_C"/>
    <property type="match status" value="1"/>
</dbReference>
<keyword evidence="15 18" id="KW-0324">Glycolysis</keyword>
<dbReference type="InterPro" id="IPR015795">
    <property type="entry name" value="Pyrv_Knase_C"/>
</dbReference>
<comment type="catalytic activity">
    <reaction evidence="18">
        <text>pyruvate + ATP = phosphoenolpyruvate + ADP + H(+)</text>
        <dbReference type="Rhea" id="RHEA:18157"/>
        <dbReference type="ChEBI" id="CHEBI:15361"/>
        <dbReference type="ChEBI" id="CHEBI:15378"/>
        <dbReference type="ChEBI" id="CHEBI:30616"/>
        <dbReference type="ChEBI" id="CHEBI:58702"/>
        <dbReference type="ChEBI" id="CHEBI:456216"/>
        <dbReference type="EC" id="2.7.1.40"/>
    </reaction>
</comment>
<keyword evidence="23" id="KW-1185">Reference proteome</keyword>
<dbReference type="GO" id="GO:0016301">
    <property type="term" value="F:kinase activity"/>
    <property type="evidence" value="ECO:0007669"/>
    <property type="project" value="UniProtKB-KW"/>
</dbReference>
<dbReference type="GO" id="GO:0004743">
    <property type="term" value="F:pyruvate kinase activity"/>
    <property type="evidence" value="ECO:0007669"/>
    <property type="project" value="UniProtKB-UniRule"/>
</dbReference>
<dbReference type="SUPFAM" id="SSF52009">
    <property type="entry name" value="Phosphohistidine domain"/>
    <property type="match status" value="1"/>
</dbReference>
<dbReference type="InterPro" id="IPR036637">
    <property type="entry name" value="Phosphohistidine_dom_sf"/>
</dbReference>
<dbReference type="Gene3D" id="3.50.30.10">
    <property type="entry name" value="Phosphohistidine domain"/>
    <property type="match status" value="1"/>
</dbReference>
<evidence type="ECO:0000256" key="1">
    <source>
        <dbReference type="ARBA" id="ARBA00001946"/>
    </source>
</evidence>
<dbReference type="Gene3D" id="3.20.20.60">
    <property type="entry name" value="Phosphoenolpyruvate-binding domains"/>
    <property type="match status" value="1"/>
</dbReference>
<dbReference type="GO" id="GO:0006950">
    <property type="term" value="P:response to stress"/>
    <property type="evidence" value="ECO:0007669"/>
    <property type="project" value="UniProtKB-ARBA"/>
</dbReference>
<comment type="cofactor">
    <cofactor evidence="1">
        <name>Mg(2+)</name>
        <dbReference type="ChEBI" id="CHEBI:18420"/>
    </cofactor>
</comment>
<gene>
    <name evidence="22" type="primary">pyk_2</name>
    <name evidence="22" type="ORF">CLORY_27940</name>
</gene>
<evidence type="ECO:0000256" key="12">
    <source>
        <dbReference type="ARBA" id="ARBA00022840"/>
    </source>
</evidence>
<evidence type="ECO:0000256" key="8">
    <source>
        <dbReference type="ARBA" id="ARBA00022679"/>
    </source>
</evidence>
<dbReference type="Pfam" id="PF00391">
    <property type="entry name" value="PEP-utilizers"/>
    <property type="match status" value="1"/>
</dbReference>
<dbReference type="PANTHER" id="PTHR11817">
    <property type="entry name" value="PYRUVATE KINASE"/>
    <property type="match status" value="1"/>
</dbReference>
<keyword evidence="11 18" id="KW-0418">Kinase</keyword>
<comment type="similarity">
    <text evidence="4">In the C-terminal section; belongs to the PEP-utilizing enzyme family.</text>
</comment>